<dbReference type="InterPro" id="IPR050725">
    <property type="entry name" value="CysQ/Inositol_MonoPase"/>
</dbReference>
<dbReference type="NCBIfam" id="TIGR01331">
    <property type="entry name" value="bisphos_cysQ"/>
    <property type="match status" value="1"/>
</dbReference>
<keyword evidence="8 9" id="KW-0472">Membrane</keyword>
<evidence type="ECO:0000256" key="2">
    <source>
        <dbReference type="ARBA" id="ARBA00005289"/>
    </source>
</evidence>
<evidence type="ECO:0000313" key="11">
    <source>
        <dbReference type="EMBL" id="EPR30941.1"/>
    </source>
</evidence>
<dbReference type="AlphaFoldDB" id="S7T2Y3"/>
<dbReference type="GO" id="GO:0050427">
    <property type="term" value="P:3'-phosphoadenosine 5'-phosphosulfate metabolic process"/>
    <property type="evidence" value="ECO:0007669"/>
    <property type="project" value="TreeGrafter"/>
</dbReference>
<dbReference type="PROSITE" id="PS00630">
    <property type="entry name" value="IMP_2"/>
    <property type="match status" value="1"/>
</dbReference>
<evidence type="ECO:0000256" key="7">
    <source>
        <dbReference type="ARBA" id="ARBA00022842"/>
    </source>
</evidence>
<dbReference type="GO" id="GO:0000103">
    <property type="term" value="P:sulfate assimilation"/>
    <property type="evidence" value="ECO:0007669"/>
    <property type="project" value="TreeGrafter"/>
</dbReference>
<accession>S7T2Y3</accession>
<dbReference type="PROSITE" id="PS00629">
    <property type="entry name" value="IMP_1"/>
    <property type="match status" value="1"/>
</dbReference>
<comment type="cofactor">
    <cofactor evidence="9 10">
        <name>Mg(2+)</name>
        <dbReference type="ChEBI" id="CHEBI:18420"/>
    </cofactor>
</comment>
<evidence type="ECO:0000256" key="1">
    <source>
        <dbReference type="ARBA" id="ARBA00001625"/>
    </source>
</evidence>
<feature type="binding site" evidence="10">
    <location>
        <position position="89"/>
    </location>
    <ligand>
        <name>Mg(2+)</name>
        <dbReference type="ChEBI" id="CHEBI:18420"/>
        <label>1</label>
        <note>catalytic</note>
    </ligand>
</feature>
<keyword evidence="5 9" id="KW-0479">Metal-binding</keyword>
<feature type="binding site" evidence="10">
    <location>
        <position position="87"/>
    </location>
    <ligand>
        <name>Mg(2+)</name>
        <dbReference type="ChEBI" id="CHEBI:18420"/>
        <label>1</label>
        <note>catalytic</note>
    </ligand>
</feature>
<feature type="binding site" evidence="9">
    <location>
        <position position="87"/>
    </location>
    <ligand>
        <name>Mg(2+)</name>
        <dbReference type="ChEBI" id="CHEBI:18420"/>
        <label>1</label>
    </ligand>
</feature>
<feature type="binding site" evidence="9">
    <location>
        <position position="67"/>
    </location>
    <ligand>
        <name>substrate</name>
    </ligand>
</feature>
<comment type="function">
    <text evidence="9">Converts adenosine-3',5'-bisphosphate (PAP) to AMP.</text>
</comment>
<comment type="similarity">
    <text evidence="2 9">Belongs to the inositol monophosphatase superfamily. CysQ family.</text>
</comment>
<keyword evidence="3 9" id="KW-1003">Cell membrane</keyword>
<dbReference type="GO" id="GO:0008441">
    <property type="term" value="F:3'(2'),5'-bisphosphate nucleotidase activity"/>
    <property type="evidence" value="ECO:0007669"/>
    <property type="project" value="UniProtKB-UniRule"/>
</dbReference>
<evidence type="ECO:0000256" key="8">
    <source>
        <dbReference type="ARBA" id="ARBA00023136"/>
    </source>
</evidence>
<comment type="catalytic activity">
    <reaction evidence="1 9">
        <text>adenosine 3',5'-bisphosphate + H2O = AMP + phosphate</text>
        <dbReference type="Rhea" id="RHEA:10040"/>
        <dbReference type="ChEBI" id="CHEBI:15377"/>
        <dbReference type="ChEBI" id="CHEBI:43474"/>
        <dbReference type="ChEBI" id="CHEBI:58343"/>
        <dbReference type="ChEBI" id="CHEBI:456215"/>
        <dbReference type="EC" id="3.1.3.7"/>
    </reaction>
</comment>
<dbReference type="SUPFAM" id="SSF56655">
    <property type="entry name" value="Carbohydrate phosphatase"/>
    <property type="match status" value="1"/>
</dbReference>
<feature type="binding site" evidence="9">
    <location>
        <position position="67"/>
    </location>
    <ligand>
        <name>Mg(2+)</name>
        <dbReference type="ChEBI" id="CHEBI:18420"/>
        <label>1</label>
    </ligand>
</feature>
<dbReference type="InterPro" id="IPR000760">
    <property type="entry name" value="Inositol_monophosphatase-like"/>
</dbReference>
<dbReference type="STRING" id="1121439.dsat_1068"/>
<dbReference type="eggNOG" id="COG1218">
    <property type="taxonomic scope" value="Bacteria"/>
</dbReference>
<protein>
    <recommendedName>
        <fullName evidence="9">3'(2'),5'-bisphosphate nucleotidase CysQ</fullName>
        <ecNumber evidence="9">3.1.3.7</ecNumber>
    </recommendedName>
    <alternativeName>
        <fullName evidence="9">3'(2'),5-bisphosphonucleoside 3'(2')-phosphohydrolase</fullName>
    </alternativeName>
    <alternativeName>
        <fullName evidence="9">3'-phosphoadenosine 5'-phosphate phosphatase</fullName>
        <shortName evidence="9">PAP phosphatase</shortName>
    </alternativeName>
</protein>
<dbReference type="RefSeq" id="WP_020887765.1">
    <property type="nucleotide sequence ID" value="NZ_ATHI01000030.1"/>
</dbReference>
<dbReference type="CDD" id="cd01638">
    <property type="entry name" value="CysQ"/>
    <property type="match status" value="1"/>
</dbReference>
<evidence type="ECO:0000313" key="12">
    <source>
        <dbReference type="Proteomes" id="UP000014975"/>
    </source>
</evidence>
<evidence type="ECO:0000256" key="10">
    <source>
        <dbReference type="PIRSR" id="PIRSR600760-2"/>
    </source>
</evidence>
<keyword evidence="12" id="KW-1185">Reference proteome</keyword>
<dbReference type="HAMAP" id="MF_02095">
    <property type="entry name" value="CysQ"/>
    <property type="match status" value="1"/>
</dbReference>
<dbReference type="Gene3D" id="3.40.190.80">
    <property type="match status" value="1"/>
</dbReference>
<proteinExistence type="inferred from homology"/>
<name>S7T2Y3_9BACT</name>
<dbReference type="EC" id="3.1.3.7" evidence="9"/>
<dbReference type="EMBL" id="ATHI01000030">
    <property type="protein sequence ID" value="EPR30941.1"/>
    <property type="molecule type" value="Genomic_DNA"/>
</dbReference>
<comment type="caution">
    <text evidence="11">The sequence shown here is derived from an EMBL/GenBank/DDBJ whole genome shotgun (WGS) entry which is preliminary data.</text>
</comment>
<reference evidence="11 12" key="1">
    <citation type="journal article" date="2013" name="Genome Announc.">
        <title>Draft genome sequences for three mercury-methylating, sulfate-reducing bacteria.</title>
        <authorList>
            <person name="Brown S.D."/>
            <person name="Hurt R.A.Jr."/>
            <person name="Gilmour C.C."/>
            <person name="Elias D.A."/>
        </authorList>
    </citation>
    <scope>NUCLEOTIDE SEQUENCE [LARGE SCALE GENOMIC DNA]</scope>
    <source>
        <strain evidence="11 12">DSM 16529</strain>
    </source>
</reference>
<feature type="binding site" evidence="9">
    <location>
        <position position="214"/>
    </location>
    <ligand>
        <name>Mg(2+)</name>
        <dbReference type="ChEBI" id="CHEBI:18420"/>
        <label>2</label>
    </ligand>
</feature>
<feature type="binding site" evidence="9">
    <location>
        <position position="89"/>
    </location>
    <ligand>
        <name>Mg(2+)</name>
        <dbReference type="ChEBI" id="CHEBI:18420"/>
        <label>1</label>
    </ligand>
</feature>
<dbReference type="InterPro" id="IPR020583">
    <property type="entry name" value="Inositol_monoP_metal-BS"/>
</dbReference>
<dbReference type="GO" id="GO:0046854">
    <property type="term" value="P:phosphatidylinositol phosphate biosynthetic process"/>
    <property type="evidence" value="ECO:0007669"/>
    <property type="project" value="InterPro"/>
</dbReference>
<evidence type="ECO:0000256" key="5">
    <source>
        <dbReference type="ARBA" id="ARBA00022723"/>
    </source>
</evidence>
<dbReference type="GO" id="GO:0005886">
    <property type="term" value="C:plasma membrane"/>
    <property type="evidence" value="ECO:0007669"/>
    <property type="project" value="UniProtKB-SubCell"/>
</dbReference>
<feature type="binding site" evidence="9">
    <location>
        <position position="87"/>
    </location>
    <ligand>
        <name>Mg(2+)</name>
        <dbReference type="ChEBI" id="CHEBI:18420"/>
        <label>2</label>
    </ligand>
</feature>
<dbReference type="InterPro" id="IPR020550">
    <property type="entry name" value="Inositol_monophosphatase_CS"/>
</dbReference>
<sequence length="253" mass="28422">MAYDTLVGELTDLAKLAGHEIMKIYATDFTVDYKDDESPLTQADRVSNRLILDYLRDNYPDVPVVSEEGPHIPYPERQSWPRYFSVDPLDGTKEFVKRNGEFTVNIALVARNFPAFGVIYAPAMEMLYWGGKDFGSFKQFREFAPQRIHTHKAAEGEGLRVLISRSHPCPELEVFLEDLPVEQRIVAGSAWKFCLLAEGKADIYPRMTPTREWDTAAGQAIVEGAGGSMTTLDGQPLVYNRQTLVNPGFIARG</sequence>
<feature type="binding site" evidence="10">
    <location>
        <position position="67"/>
    </location>
    <ligand>
        <name>Mg(2+)</name>
        <dbReference type="ChEBI" id="CHEBI:18420"/>
        <label>1</label>
        <note>catalytic</note>
    </ligand>
</feature>
<evidence type="ECO:0000256" key="6">
    <source>
        <dbReference type="ARBA" id="ARBA00022801"/>
    </source>
</evidence>
<evidence type="ECO:0000256" key="9">
    <source>
        <dbReference type="HAMAP-Rule" id="MF_02095"/>
    </source>
</evidence>
<dbReference type="Pfam" id="PF00459">
    <property type="entry name" value="Inositol_P"/>
    <property type="match status" value="1"/>
</dbReference>
<keyword evidence="6 9" id="KW-0378">Hydrolase</keyword>
<dbReference type="PANTHER" id="PTHR43028">
    <property type="entry name" value="3'(2'),5'-BISPHOSPHATE NUCLEOTIDASE 1"/>
    <property type="match status" value="1"/>
</dbReference>
<feature type="binding site" evidence="9">
    <location>
        <position position="214"/>
    </location>
    <ligand>
        <name>substrate</name>
    </ligand>
</feature>
<dbReference type="GO" id="GO:0000287">
    <property type="term" value="F:magnesium ion binding"/>
    <property type="evidence" value="ECO:0007669"/>
    <property type="project" value="UniProtKB-UniRule"/>
</dbReference>
<keyword evidence="7 9" id="KW-0460">Magnesium</keyword>
<feature type="binding site" evidence="9 10">
    <location>
        <position position="90"/>
    </location>
    <ligand>
        <name>Mg(2+)</name>
        <dbReference type="ChEBI" id="CHEBI:18420"/>
        <label>2</label>
    </ligand>
</feature>
<dbReference type="Proteomes" id="UP000014975">
    <property type="component" value="Unassembled WGS sequence"/>
</dbReference>
<dbReference type="Gene3D" id="3.30.540.10">
    <property type="entry name" value="Fructose-1,6-Bisphosphatase, subunit A, domain 1"/>
    <property type="match status" value="1"/>
</dbReference>
<dbReference type="InterPro" id="IPR006240">
    <property type="entry name" value="CysQ"/>
</dbReference>
<dbReference type="OrthoDB" id="9785695at2"/>
<comment type="subcellular location">
    <subcellularLocation>
        <location evidence="9">Cell membrane</location>
        <topology evidence="9">Peripheral membrane protein</topology>
        <orientation evidence="9">Cytoplasmic side</orientation>
    </subcellularLocation>
</comment>
<dbReference type="PATRIC" id="fig|1121439.3.peg.2443"/>
<dbReference type="PANTHER" id="PTHR43028:SF5">
    <property type="entry name" value="3'(2'),5'-BISPHOSPHATE NUCLEOTIDASE 1"/>
    <property type="match status" value="1"/>
</dbReference>
<feature type="binding site" evidence="10">
    <location>
        <position position="214"/>
    </location>
    <ligand>
        <name>Mg(2+)</name>
        <dbReference type="ChEBI" id="CHEBI:18420"/>
        <label>1</label>
        <note>catalytic</note>
    </ligand>
</feature>
<evidence type="ECO:0000256" key="3">
    <source>
        <dbReference type="ARBA" id="ARBA00022475"/>
    </source>
</evidence>
<evidence type="ECO:0000256" key="4">
    <source>
        <dbReference type="ARBA" id="ARBA00022519"/>
    </source>
</evidence>
<dbReference type="PRINTS" id="PR00377">
    <property type="entry name" value="IMPHPHTASES"/>
</dbReference>
<gene>
    <name evidence="9" type="primary">cysQ</name>
    <name evidence="11" type="ORF">dsat_1068</name>
</gene>
<organism evidence="11 12">
    <name type="scientific">Alkalidesulfovibrio alkalitolerans DSM 16529</name>
    <dbReference type="NCBI Taxonomy" id="1121439"/>
    <lineage>
        <taxon>Bacteria</taxon>
        <taxon>Pseudomonadati</taxon>
        <taxon>Thermodesulfobacteriota</taxon>
        <taxon>Desulfovibrionia</taxon>
        <taxon>Desulfovibrionales</taxon>
        <taxon>Desulfovibrionaceae</taxon>
        <taxon>Alkalidesulfovibrio</taxon>
    </lineage>
</organism>
<keyword evidence="4" id="KW-0997">Cell inner membrane</keyword>
<feature type="binding site" evidence="9">
    <location>
        <begin position="89"/>
        <end position="92"/>
    </location>
    <ligand>
        <name>substrate</name>
    </ligand>
</feature>